<proteinExistence type="predicted"/>
<feature type="domain" description="SprT-like" evidence="1">
    <location>
        <begin position="6"/>
        <end position="170"/>
    </location>
</feature>
<accession>A0ABY5ZK29</accession>
<reference evidence="2" key="1">
    <citation type="journal article" date="2022" name="Environ. Microbiol.">
        <title>Geoalkalibacter halelectricus SAP #1 sp. nov. possessing extracellular electron transfer and mineral#reducing capabilities from a haloalkaline environment.</title>
        <authorList>
            <person name="Yadav S."/>
            <person name="Singh R."/>
            <person name="Sundharam S.S."/>
            <person name="Chaudhary S."/>
            <person name="Krishnamurthi S."/>
            <person name="Patil S.A."/>
        </authorList>
    </citation>
    <scope>NUCLEOTIDE SEQUENCE</scope>
    <source>
        <strain evidence="2">SAP-1</strain>
    </source>
</reference>
<dbReference type="Proteomes" id="UP001060414">
    <property type="component" value="Chromosome"/>
</dbReference>
<sequence length="174" mass="20079">MNQIREAALAALEKARRFYGLEEPVRVEIDCSLRGKMAGQAGWRVRRVGAKVAATDFRLRFNLEAYHLHPEEMLTDTVPHEVAHLIVAARFGPGCRPHGPEWQAVMRDCFGLNPKRTHSLPLTAARRVERDFIYACKCREHRLTSIRHQRIRRGKTLYRCNSCGELLSYQDQLL</sequence>
<dbReference type="InterPro" id="IPR006640">
    <property type="entry name" value="SprT-like_domain"/>
</dbReference>
<dbReference type="RefSeq" id="WP_260747431.1">
    <property type="nucleotide sequence ID" value="NZ_CP092109.1"/>
</dbReference>
<dbReference type="Pfam" id="PF10263">
    <property type="entry name" value="SprT-like"/>
    <property type="match status" value="1"/>
</dbReference>
<name>A0ABY5ZK29_9BACT</name>
<dbReference type="PANTHER" id="PTHR38773">
    <property type="entry name" value="PROTEIN SPRT"/>
    <property type="match status" value="1"/>
</dbReference>
<organism evidence="2 3">
    <name type="scientific">Geoalkalibacter halelectricus</name>
    <dbReference type="NCBI Taxonomy" id="2847045"/>
    <lineage>
        <taxon>Bacteria</taxon>
        <taxon>Pseudomonadati</taxon>
        <taxon>Thermodesulfobacteriota</taxon>
        <taxon>Desulfuromonadia</taxon>
        <taxon>Desulfuromonadales</taxon>
        <taxon>Geoalkalibacteraceae</taxon>
        <taxon>Geoalkalibacter</taxon>
    </lineage>
</organism>
<gene>
    <name evidence="2" type="ORF">L9S41_15525</name>
</gene>
<evidence type="ECO:0000313" key="3">
    <source>
        <dbReference type="Proteomes" id="UP001060414"/>
    </source>
</evidence>
<evidence type="ECO:0000259" key="1">
    <source>
        <dbReference type="SMART" id="SM00731"/>
    </source>
</evidence>
<dbReference type="SMART" id="SM00731">
    <property type="entry name" value="SprT"/>
    <property type="match status" value="1"/>
</dbReference>
<protein>
    <submittedName>
        <fullName evidence="2">SprT-like domain-containing protein</fullName>
    </submittedName>
</protein>
<keyword evidence="3" id="KW-1185">Reference proteome</keyword>
<dbReference type="EMBL" id="CP092109">
    <property type="protein sequence ID" value="UWZ79076.1"/>
    <property type="molecule type" value="Genomic_DNA"/>
</dbReference>
<dbReference type="PANTHER" id="PTHR38773:SF1">
    <property type="entry name" value="PROTEIN SPRT"/>
    <property type="match status" value="1"/>
</dbReference>
<evidence type="ECO:0000313" key="2">
    <source>
        <dbReference type="EMBL" id="UWZ79076.1"/>
    </source>
</evidence>